<reference evidence="10 11" key="1">
    <citation type="submission" date="2018-05" db="EMBL/GenBank/DDBJ databases">
        <title>Paenibacillus flagellatus sp. nov., isolated from selenium mineral soil.</title>
        <authorList>
            <person name="Dai X."/>
        </authorList>
    </citation>
    <scope>NUCLEOTIDE SEQUENCE [LARGE SCALE GENOMIC DNA]</scope>
    <source>
        <strain evidence="10 11">DXL2</strain>
    </source>
</reference>
<comment type="catalytic activity">
    <reaction evidence="1">
        <text>a 2'-deoxyribonucleoside 5'-phosphate + H2O = a 2'-deoxyribonucleoside + phosphate</text>
        <dbReference type="Rhea" id="RHEA:36167"/>
        <dbReference type="ChEBI" id="CHEBI:15377"/>
        <dbReference type="ChEBI" id="CHEBI:18274"/>
        <dbReference type="ChEBI" id="CHEBI:43474"/>
        <dbReference type="ChEBI" id="CHEBI:65317"/>
        <dbReference type="EC" id="3.1.3.89"/>
    </reaction>
</comment>
<dbReference type="Gene3D" id="1.10.3450.10">
    <property type="entry name" value="TTHA0068-like"/>
    <property type="match status" value="1"/>
</dbReference>
<evidence type="ECO:0000313" key="11">
    <source>
        <dbReference type="Proteomes" id="UP000247476"/>
    </source>
</evidence>
<evidence type="ECO:0000259" key="9">
    <source>
        <dbReference type="SMART" id="SM00471"/>
    </source>
</evidence>
<name>A0A2V5KV47_9BACL</name>
<feature type="domain" description="HD/PDEase" evidence="9">
    <location>
        <begin position="213"/>
        <end position="332"/>
    </location>
</feature>
<dbReference type="AlphaFoldDB" id="A0A2V5KV47"/>
<dbReference type="Proteomes" id="UP000247476">
    <property type="component" value="Unassembled WGS sequence"/>
</dbReference>
<dbReference type="GO" id="GO:0002953">
    <property type="term" value="F:5'-deoxynucleotidase activity"/>
    <property type="evidence" value="ECO:0007669"/>
    <property type="project" value="UniProtKB-EC"/>
</dbReference>
<keyword evidence="7" id="KW-0378">Hydrolase</keyword>
<evidence type="ECO:0000256" key="6">
    <source>
        <dbReference type="ARBA" id="ARBA00022723"/>
    </source>
</evidence>
<evidence type="ECO:0000313" key="10">
    <source>
        <dbReference type="EMBL" id="PYI55947.1"/>
    </source>
</evidence>
<keyword evidence="6" id="KW-0479">Metal-binding</keyword>
<feature type="region of interest" description="Disordered" evidence="8">
    <location>
        <begin position="136"/>
        <end position="179"/>
    </location>
</feature>
<dbReference type="SMART" id="SM00471">
    <property type="entry name" value="HDc"/>
    <property type="match status" value="1"/>
</dbReference>
<dbReference type="PANTHER" id="PTHR11845:SF13">
    <property type="entry name" value="5'-DEOXYNUCLEOTIDASE HDDC2"/>
    <property type="match status" value="1"/>
</dbReference>
<dbReference type="InterPro" id="IPR023203">
    <property type="entry name" value="TTHA0068_sf"/>
</dbReference>
<dbReference type="InterPro" id="IPR003607">
    <property type="entry name" value="HD/PDEase_dom"/>
</dbReference>
<comment type="cofactor">
    <cofactor evidence="2">
        <name>Mn(2+)</name>
        <dbReference type="ChEBI" id="CHEBI:29035"/>
    </cofactor>
</comment>
<dbReference type="InterPro" id="IPR006674">
    <property type="entry name" value="HD_domain"/>
</dbReference>
<organism evidence="10 11">
    <name type="scientific">Paenibacillus flagellatus</name>
    <dbReference type="NCBI Taxonomy" id="2211139"/>
    <lineage>
        <taxon>Bacteria</taxon>
        <taxon>Bacillati</taxon>
        <taxon>Bacillota</taxon>
        <taxon>Bacilli</taxon>
        <taxon>Bacillales</taxon>
        <taxon>Paenibacillaceae</taxon>
        <taxon>Paenibacillus</taxon>
    </lineage>
</organism>
<dbReference type="GO" id="GO:0046872">
    <property type="term" value="F:metal ion binding"/>
    <property type="evidence" value="ECO:0007669"/>
    <property type="project" value="UniProtKB-KW"/>
</dbReference>
<evidence type="ECO:0000256" key="4">
    <source>
        <dbReference type="ARBA" id="ARBA00011738"/>
    </source>
</evidence>
<sequence>MYPDEYVDYMVHFHADRDWFECHELLEEYWKRHPADRRSKTWVGLIQTAVSLYHHRRGNRAGALKMATAALANADDAHLSELGIDAAKFREELERRRAMLAHDESAPFSDMDIPIADESLLRRCVERSAELGLEWGRPSDPADRSVADKHTLRDRSEVVEARRREAERRRRKREGERGMEHVASRLERQIAFILEIDKLKHVFRKSRLIRSERFENDAEHTWHLAVMAVLLAEHANEPELDLLKVLKMLLIHDLVEIDAGDTFAYDEKGLEGKYEREKAAADRLFGLLPDDQRDEFQALWEEFEARATAEAAFAAAVDRLQPMLFNYENEGQSWKEHGITSDRVLARNRQIGEGSETLWRYAERMIVEAEKRGFFSNETIEPKS</sequence>
<comment type="subunit">
    <text evidence="4">Homodimer.</text>
</comment>
<evidence type="ECO:0000256" key="7">
    <source>
        <dbReference type="ARBA" id="ARBA00022801"/>
    </source>
</evidence>
<gene>
    <name evidence="10" type="ORF">DLM86_09575</name>
</gene>
<evidence type="ECO:0000256" key="3">
    <source>
        <dbReference type="ARBA" id="ARBA00001941"/>
    </source>
</evidence>
<keyword evidence="11" id="KW-1185">Reference proteome</keyword>
<proteinExistence type="predicted"/>
<dbReference type="PANTHER" id="PTHR11845">
    <property type="entry name" value="5'-DEOXYNUCLEOTIDASE HDDC2"/>
    <property type="match status" value="1"/>
</dbReference>
<dbReference type="EC" id="3.1.3.89" evidence="5"/>
<dbReference type="SUPFAM" id="SSF109604">
    <property type="entry name" value="HD-domain/PDEase-like"/>
    <property type="match status" value="1"/>
</dbReference>
<comment type="cofactor">
    <cofactor evidence="3">
        <name>Co(2+)</name>
        <dbReference type="ChEBI" id="CHEBI:48828"/>
    </cofactor>
</comment>
<comment type="caution">
    <text evidence="10">The sequence shown here is derived from an EMBL/GenBank/DDBJ whole genome shotgun (WGS) entry which is preliminary data.</text>
</comment>
<protein>
    <recommendedName>
        <fullName evidence="5">5'-deoxynucleotidase</fullName>
        <ecNumber evidence="5">3.1.3.89</ecNumber>
    </recommendedName>
</protein>
<dbReference type="SUPFAM" id="SSF140663">
    <property type="entry name" value="TTHA0068-like"/>
    <property type="match status" value="1"/>
</dbReference>
<dbReference type="EMBL" id="QJVJ01000003">
    <property type="protein sequence ID" value="PYI55947.1"/>
    <property type="molecule type" value="Genomic_DNA"/>
</dbReference>
<dbReference type="Pfam" id="PF03745">
    <property type="entry name" value="DUF309"/>
    <property type="match status" value="1"/>
</dbReference>
<evidence type="ECO:0000256" key="5">
    <source>
        <dbReference type="ARBA" id="ARBA00012964"/>
    </source>
</evidence>
<dbReference type="Pfam" id="PF13023">
    <property type="entry name" value="HD_3"/>
    <property type="match status" value="1"/>
</dbReference>
<dbReference type="RefSeq" id="WP_110839744.1">
    <property type="nucleotide sequence ID" value="NZ_QJVJ01000003.1"/>
</dbReference>
<dbReference type="Gene3D" id="1.10.3210.10">
    <property type="entry name" value="Hypothetical protein af1432"/>
    <property type="match status" value="1"/>
</dbReference>
<feature type="compositionally biased region" description="Basic and acidic residues" evidence="8">
    <location>
        <begin position="140"/>
        <end position="179"/>
    </location>
</feature>
<evidence type="ECO:0000256" key="2">
    <source>
        <dbReference type="ARBA" id="ARBA00001936"/>
    </source>
</evidence>
<evidence type="ECO:0000256" key="1">
    <source>
        <dbReference type="ARBA" id="ARBA00001638"/>
    </source>
</evidence>
<dbReference type="GO" id="GO:0005737">
    <property type="term" value="C:cytoplasm"/>
    <property type="evidence" value="ECO:0007669"/>
    <property type="project" value="TreeGrafter"/>
</dbReference>
<accession>A0A2V5KV47</accession>
<evidence type="ECO:0000256" key="8">
    <source>
        <dbReference type="SAM" id="MobiDB-lite"/>
    </source>
</evidence>
<dbReference type="OrthoDB" id="9796032at2"/>
<dbReference type="InterPro" id="IPR039356">
    <property type="entry name" value="YfbR/HDDC2"/>
</dbReference>
<dbReference type="InterPro" id="IPR005500">
    <property type="entry name" value="DUF309"/>
</dbReference>